<organism evidence="8 9">
    <name type="scientific">Caenorhabditis japonica</name>
    <dbReference type="NCBI Taxonomy" id="281687"/>
    <lineage>
        <taxon>Eukaryota</taxon>
        <taxon>Metazoa</taxon>
        <taxon>Ecdysozoa</taxon>
        <taxon>Nematoda</taxon>
        <taxon>Chromadorea</taxon>
        <taxon>Rhabditida</taxon>
        <taxon>Rhabditina</taxon>
        <taxon>Rhabditomorpha</taxon>
        <taxon>Rhabditoidea</taxon>
        <taxon>Rhabditidae</taxon>
        <taxon>Peloderinae</taxon>
        <taxon>Caenorhabditis</taxon>
    </lineage>
</organism>
<dbReference type="GO" id="GO:0070679">
    <property type="term" value="F:inositol 1,4,5 trisphosphate binding"/>
    <property type="evidence" value="ECO:0007669"/>
    <property type="project" value="TreeGrafter"/>
</dbReference>
<dbReference type="GO" id="GO:0034703">
    <property type="term" value="C:cation channel complex"/>
    <property type="evidence" value="ECO:0007669"/>
    <property type="project" value="TreeGrafter"/>
</dbReference>
<keyword evidence="9" id="KW-1185">Reference proteome</keyword>
<evidence type="ECO:0000256" key="3">
    <source>
        <dbReference type="ARBA" id="ARBA00023065"/>
    </source>
</evidence>
<dbReference type="GO" id="GO:0031260">
    <property type="term" value="C:pseudopodium membrane"/>
    <property type="evidence" value="ECO:0007669"/>
    <property type="project" value="EnsemblMetazoa"/>
</dbReference>
<feature type="compositionally biased region" description="Low complexity" evidence="5">
    <location>
        <begin position="625"/>
        <end position="638"/>
    </location>
</feature>
<dbReference type="GO" id="GO:0031410">
    <property type="term" value="C:cytoplasmic vesicle"/>
    <property type="evidence" value="ECO:0007669"/>
    <property type="project" value="EnsemblMetazoa"/>
</dbReference>
<sequence>MCRRQTVSTRANTRLADVMRALSSEAYLWLATDDVFAATCAIAKDLQQLIEEDELEQIEIYRVLEANVQRFMARLADQAWRAEEFNAVVANKNHCGYHNTEVSSPRLQLAMDSQMRQFTCSANTQTAIKSIFRADWYNFGNKPKRDAWRLLRTSFLMPFVVILHAIMPTMGTTMAIPLARYMAHISMYLLFLFTAVARPTIGYSNEWQTPNDFRITALEMFMYSYVFGLIVEKGMLMKRIGPDTFFAYWWRWFDIFFISSYSVSFFFFVCTKVNREQFDPADIDRMHWPSNEFLLLHEIFLSIACVFGISKCFYYLQMMKGIGGSIISVGKCVGKTYTYLVIMVIVIVSFSVGLNILVGPYVNRKLIRPDGSTDAETTDSYDTIGMTTKNLFWSIFGYLGPSTYITVVGNTGYHMDPVSHQLNSATLEVLGALYHGIIIITVLNLMTSYWWLINFLQLDRRFESPSWGRDVDKVDEAVGEEELKEEEHNTYRYLEILCTLFSRFCASKECKYRTVWRTEFDKEQKQLTTVSFLSAGPHAFPMDNTYEGWRWRSSKILHLPPAPPNPDFLAAPYIMKGTAREAVMVYKARDVEGHTAQEGPQSEVNVEIPTKPAVAPPPAPPPPQVLVVPVKKPGPNLV</sequence>
<feature type="transmembrane region" description="Helical" evidence="6">
    <location>
        <begin position="150"/>
        <end position="169"/>
    </location>
</feature>
<reference evidence="8" key="2">
    <citation type="submission" date="2022-06" db="UniProtKB">
        <authorList>
            <consortium name="EnsemblMetazoa"/>
        </authorList>
    </citation>
    <scope>IDENTIFICATION</scope>
    <source>
        <strain evidence="8">DF5081</strain>
    </source>
</reference>
<reference evidence="9" key="1">
    <citation type="submission" date="2010-08" db="EMBL/GenBank/DDBJ databases">
        <authorList>
            <consortium name="Caenorhabditis japonica Sequencing Consortium"/>
            <person name="Wilson R.K."/>
        </authorList>
    </citation>
    <scope>NUCLEOTIDE SEQUENCE [LARGE SCALE GENOMIC DNA]</scope>
    <source>
        <strain evidence="9">DF5081</strain>
    </source>
</reference>
<feature type="transmembrane region" description="Helical" evidence="6">
    <location>
        <begin position="294"/>
        <end position="316"/>
    </location>
</feature>
<feature type="transmembrane region" description="Helical" evidence="6">
    <location>
        <begin position="251"/>
        <end position="273"/>
    </location>
</feature>
<dbReference type="AlphaFoldDB" id="A0A8R1DI46"/>
<keyword evidence="1" id="KW-0813">Transport</keyword>
<feature type="transmembrane region" description="Helical" evidence="6">
    <location>
        <begin position="391"/>
        <end position="413"/>
    </location>
</feature>
<feature type="transmembrane region" description="Helical" evidence="6">
    <location>
        <begin position="336"/>
        <end position="358"/>
    </location>
</feature>
<feature type="transmembrane region" description="Helical" evidence="6">
    <location>
        <begin position="181"/>
        <end position="201"/>
    </location>
</feature>
<evidence type="ECO:0000256" key="5">
    <source>
        <dbReference type="SAM" id="MobiDB-lite"/>
    </source>
</evidence>
<feature type="transmembrane region" description="Helical" evidence="6">
    <location>
        <begin position="433"/>
        <end position="452"/>
    </location>
</feature>
<dbReference type="PANTHER" id="PTHR10117">
    <property type="entry name" value="TRANSIENT RECEPTOR POTENTIAL CHANNEL"/>
    <property type="match status" value="1"/>
</dbReference>
<keyword evidence="4" id="KW-0407">Ion channel</keyword>
<evidence type="ECO:0000256" key="6">
    <source>
        <dbReference type="SAM" id="Phobius"/>
    </source>
</evidence>
<evidence type="ECO:0000256" key="2">
    <source>
        <dbReference type="ARBA" id="ARBA00022737"/>
    </source>
</evidence>
<feature type="compositionally biased region" description="Pro residues" evidence="5">
    <location>
        <begin position="614"/>
        <end position="624"/>
    </location>
</feature>
<keyword evidence="6" id="KW-0812">Transmembrane</keyword>
<evidence type="ECO:0000256" key="4">
    <source>
        <dbReference type="ARBA" id="ARBA00023303"/>
    </source>
</evidence>
<feature type="region of interest" description="Disordered" evidence="5">
    <location>
        <begin position="593"/>
        <end position="638"/>
    </location>
</feature>
<dbReference type="InterPro" id="IPR002153">
    <property type="entry name" value="TRPC_channel"/>
</dbReference>
<dbReference type="GO" id="GO:0007338">
    <property type="term" value="P:single fertilization"/>
    <property type="evidence" value="ECO:0007669"/>
    <property type="project" value="EnsemblMetazoa"/>
</dbReference>
<keyword evidence="6" id="KW-1133">Transmembrane helix</keyword>
<evidence type="ECO:0000259" key="7">
    <source>
        <dbReference type="SMART" id="SM01420"/>
    </source>
</evidence>
<feature type="transmembrane region" description="Helical" evidence="6">
    <location>
        <begin position="213"/>
        <end position="231"/>
    </location>
</feature>
<dbReference type="SMART" id="SM01420">
    <property type="entry name" value="TRP_2"/>
    <property type="match status" value="1"/>
</dbReference>
<keyword evidence="3" id="KW-0406">Ion transport</keyword>
<protein>
    <recommendedName>
        <fullName evidence="7">Transient receptor ion channel domain-containing protein</fullName>
    </recommendedName>
</protein>
<dbReference type="EnsemblMetazoa" id="CJA02736.1">
    <property type="protein sequence ID" value="CJA02736.1"/>
    <property type="gene ID" value="WBGene00121940"/>
</dbReference>
<evidence type="ECO:0000256" key="1">
    <source>
        <dbReference type="ARBA" id="ARBA00022448"/>
    </source>
</evidence>
<keyword evidence="6" id="KW-0472">Membrane</keyword>
<keyword evidence="2" id="KW-0677">Repeat</keyword>
<dbReference type="GO" id="GO:0015279">
    <property type="term" value="F:store-operated calcium channel activity"/>
    <property type="evidence" value="ECO:0007669"/>
    <property type="project" value="EnsemblMetazoa"/>
</dbReference>
<evidence type="ECO:0000313" key="8">
    <source>
        <dbReference type="EnsemblMetazoa" id="CJA02736.1"/>
    </source>
</evidence>
<feature type="domain" description="Transient receptor ion channel" evidence="7">
    <location>
        <begin position="2"/>
        <end position="58"/>
    </location>
</feature>
<dbReference type="InterPro" id="IPR013555">
    <property type="entry name" value="TRP_dom"/>
</dbReference>
<dbReference type="Proteomes" id="UP000005237">
    <property type="component" value="Unassembled WGS sequence"/>
</dbReference>
<evidence type="ECO:0000313" key="9">
    <source>
        <dbReference type="Proteomes" id="UP000005237"/>
    </source>
</evidence>
<accession>A0A8R1DI46</accession>
<dbReference type="PANTHER" id="PTHR10117:SF50">
    <property type="entry name" value="ANK_REP_REGION DOMAIN-CONTAINING PROTEIN"/>
    <property type="match status" value="1"/>
</dbReference>
<name>A0A8R1DI46_CAEJA</name>
<dbReference type="GO" id="GO:0051480">
    <property type="term" value="P:regulation of cytosolic calcium ion concentration"/>
    <property type="evidence" value="ECO:0007669"/>
    <property type="project" value="TreeGrafter"/>
</dbReference>
<proteinExistence type="predicted"/>